<dbReference type="GO" id="GO:0005576">
    <property type="term" value="C:extracellular region"/>
    <property type="evidence" value="ECO:0007669"/>
    <property type="project" value="TreeGrafter"/>
</dbReference>
<reference evidence="5" key="2">
    <citation type="submission" date="2023-01" db="EMBL/GenBank/DDBJ databases">
        <authorList>
            <person name="Sun Q."/>
            <person name="Evtushenko L."/>
        </authorList>
    </citation>
    <scope>NUCLEOTIDE SEQUENCE</scope>
    <source>
        <strain evidence="5">VKM Ac-1069</strain>
    </source>
</reference>
<evidence type="ECO:0000259" key="3">
    <source>
        <dbReference type="Pfam" id="PF02470"/>
    </source>
</evidence>
<dbReference type="Pfam" id="PF02470">
    <property type="entry name" value="MlaD"/>
    <property type="match status" value="1"/>
</dbReference>
<dbReference type="InterPro" id="IPR024516">
    <property type="entry name" value="Mce_C"/>
</dbReference>
<keyword evidence="6" id="KW-1185">Reference proteome</keyword>
<dbReference type="InterPro" id="IPR052336">
    <property type="entry name" value="MlaD_Phospholipid_Transporter"/>
</dbReference>
<gene>
    <name evidence="5" type="ORF">GCM10017577_09860</name>
</gene>
<dbReference type="NCBIfam" id="TIGR00996">
    <property type="entry name" value="Mtu_fam_mce"/>
    <property type="match status" value="1"/>
</dbReference>
<evidence type="ECO:0000256" key="2">
    <source>
        <dbReference type="SAM" id="Phobius"/>
    </source>
</evidence>
<accession>A0A9W6L0C4</accession>
<proteinExistence type="predicted"/>
<evidence type="ECO:0000313" key="5">
    <source>
        <dbReference type="EMBL" id="GLL09846.1"/>
    </source>
</evidence>
<dbReference type="EMBL" id="BSFQ01000003">
    <property type="protein sequence ID" value="GLL09846.1"/>
    <property type="molecule type" value="Genomic_DNA"/>
</dbReference>
<comment type="caution">
    <text evidence="5">The sequence shown here is derived from an EMBL/GenBank/DDBJ whole genome shotgun (WGS) entry which is preliminary data.</text>
</comment>
<sequence length="459" mass="48019">MILTRFIRGQLTALVIATVVGSLILGIVYLRVPDQLGIGNYTVTANFAEAGRLYEGAEVNYRGSSVGRVTAVRLSDTGVEADLRIDSGHDVPTTTRAEVHSLSAVGEQYVDLVPDNLDGPFLASGDTIPVSQTSTPVQIGPVLDQVNALVAKLPADDLNVVVNEAFDAFRGSGGDLQRIIDSGGTLLDAADANYAPTAQLLDDLRPVLGSVDEISPELRSLSADLASVTDQLRESDGDIRGLLTDGRPFAREVNGLLGDVRGTVPTLLANLVTVGGVLDTYEPNLAQALSVYPALATNGQTIVLPNGEDHRANVDLDLALNSPPACTQGFVPADQWRDPADTSVAPPISAFCRLPADDVSGVRGARNTPCAEAPGTRAGTPMDCRGGGTRPVAPNNPPFAPGTALGSLLGDGSRPRTDPLGGRAIGPDGTPYYLRAVGEPTAPEEEMTWQRLLLRPVGR</sequence>
<organism evidence="5 6">
    <name type="scientific">Pseudonocardia halophobica</name>
    <dbReference type="NCBI Taxonomy" id="29401"/>
    <lineage>
        <taxon>Bacteria</taxon>
        <taxon>Bacillati</taxon>
        <taxon>Actinomycetota</taxon>
        <taxon>Actinomycetes</taxon>
        <taxon>Pseudonocardiales</taxon>
        <taxon>Pseudonocardiaceae</taxon>
        <taxon>Pseudonocardia</taxon>
    </lineage>
</organism>
<feature type="region of interest" description="Disordered" evidence="1">
    <location>
        <begin position="393"/>
        <end position="427"/>
    </location>
</feature>
<feature type="domain" description="Mammalian cell entry C-terminal" evidence="4">
    <location>
        <begin position="122"/>
        <end position="302"/>
    </location>
</feature>
<reference evidence="5" key="1">
    <citation type="journal article" date="2014" name="Int. J. Syst. Evol. Microbiol.">
        <title>Complete genome sequence of Corynebacterium casei LMG S-19264T (=DSM 44701T), isolated from a smear-ripened cheese.</title>
        <authorList>
            <consortium name="US DOE Joint Genome Institute (JGI-PGF)"/>
            <person name="Walter F."/>
            <person name="Albersmeier A."/>
            <person name="Kalinowski J."/>
            <person name="Ruckert C."/>
        </authorList>
    </citation>
    <scope>NUCLEOTIDE SEQUENCE</scope>
    <source>
        <strain evidence="5">VKM Ac-1069</strain>
    </source>
</reference>
<feature type="transmembrane region" description="Helical" evidence="2">
    <location>
        <begin position="12"/>
        <end position="32"/>
    </location>
</feature>
<dbReference type="InterPro" id="IPR005693">
    <property type="entry name" value="Mce"/>
</dbReference>
<dbReference type="PANTHER" id="PTHR33371">
    <property type="entry name" value="INTERMEMBRANE PHOSPHOLIPID TRANSPORT SYSTEM BINDING PROTEIN MLAD-RELATED"/>
    <property type="match status" value="1"/>
</dbReference>
<keyword evidence="2" id="KW-1133">Transmembrane helix</keyword>
<evidence type="ECO:0000259" key="4">
    <source>
        <dbReference type="Pfam" id="PF11887"/>
    </source>
</evidence>
<feature type="domain" description="Mce/MlaD" evidence="3">
    <location>
        <begin position="40"/>
        <end position="114"/>
    </location>
</feature>
<keyword evidence="2" id="KW-0812">Transmembrane</keyword>
<evidence type="ECO:0000313" key="6">
    <source>
        <dbReference type="Proteomes" id="UP001143463"/>
    </source>
</evidence>
<protein>
    <submittedName>
        <fullName evidence="5">Mammalian cell entry protein</fullName>
    </submittedName>
</protein>
<dbReference type="Pfam" id="PF11887">
    <property type="entry name" value="Mce4_CUP1"/>
    <property type="match status" value="1"/>
</dbReference>
<dbReference type="PANTHER" id="PTHR33371:SF16">
    <property type="entry name" value="MCE-FAMILY PROTEIN MCE3F"/>
    <property type="match status" value="1"/>
</dbReference>
<name>A0A9W6L0C4_9PSEU</name>
<evidence type="ECO:0000256" key="1">
    <source>
        <dbReference type="SAM" id="MobiDB-lite"/>
    </source>
</evidence>
<dbReference type="Proteomes" id="UP001143463">
    <property type="component" value="Unassembled WGS sequence"/>
</dbReference>
<dbReference type="InterPro" id="IPR003399">
    <property type="entry name" value="Mce/MlaD"/>
</dbReference>
<keyword evidence="2" id="KW-0472">Membrane</keyword>
<dbReference type="RefSeq" id="WP_051737163.1">
    <property type="nucleotide sequence ID" value="NZ_BAAAUZ010000011.1"/>
</dbReference>
<dbReference type="AlphaFoldDB" id="A0A9W6L0C4"/>